<dbReference type="GO" id="GO:0008270">
    <property type="term" value="F:zinc ion binding"/>
    <property type="evidence" value="ECO:0007669"/>
    <property type="project" value="UniProtKB-KW"/>
</dbReference>
<proteinExistence type="predicted"/>
<dbReference type="OMA" id="WFKTTNT"/>
<dbReference type="PANTHER" id="PTHR23327:SF51">
    <property type="entry name" value="TRANSCRIPTIONAL REGULATOR OF YEAST FORM ADHERENCE 3"/>
    <property type="match status" value="1"/>
</dbReference>
<evidence type="ECO:0000313" key="8">
    <source>
        <dbReference type="EMBL" id="CRG96281.1"/>
    </source>
</evidence>
<dbReference type="InterPro" id="IPR013083">
    <property type="entry name" value="Znf_RING/FYVE/PHD"/>
</dbReference>
<dbReference type="PROSITE" id="PS00518">
    <property type="entry name" value="ZF_RING_1"/>
    <property type="match status" value="1"/>
</dbReference>
<dbReference type="Gene3D" id="3.30.40.10">
    <property type="entry name" value="Zinc/RING finger domain, C3HC4 (zinc finger)"/>
    <property type="match status" value="1"/>
</dbReference>
<dbReference type="InterPro" id="IPR017907">
    <property type="entry name" value="Znf_RING_CS"/>
</dbReference>
<feature type="transmembrane region" description="Helical" evidence="6">
    <location>
        <begin position="521"/>
        <end position="546"/>
    </location>
</feature>
<dbReference type="VEuPathDB" id="PlasmoDB:PGAL8A_00349900"/>
<comment type="caution">
    <text evidence="8">The sequence shown here is derived from an EMBL/GenBank/DDBJ whole genome shotgun (WGS) entry which is preliminary data.</text>
</comment>
<dbReference type="OrthoDB" id="265776at2759"/>
<dbReference type="GeneID" id="39732029"/>
<dbReference type="Proteomes" id="UP000220797">
    <property type="component" value="Unassembled WGS sequence"/>
</dbReference>
<keyword evidence="6" id="KW-1133">Transmembrane helix</keyword>
<dbReference type="InterPro" id="IPR001841">
    <property type="entry name" value="Znf_RING"/>
</dbReference>
<keyword evidence="1" id="KW-0479">Metal-binding</keyword>
<accession>A0A1J1GUR1</accession>
<feature type="domain" description="RING-type" evidence="7">
    <location>
        <begin position="137"/>
        <end position="175"/>
    </location>
</feature>
<dbReference type="SUPFAM" id="SSF57850">
    <property type="entry name" value="RING/U-box"/>
    <property type="match status" value="1"/>
</dbReference>
<dbReference type="PROSITE" id="PS50089">
    <property type="entry name" value="ZF_RING_2"/>
    <property type="match status" value="1"/>
</dbReference>
<organism evidence="8 9">
    <name type="scientific">Plasmodium gallinaceum</name>
    <dbReference type="NCBI Taxonomy" id="5849"/>
    <lineage>
        <taxon>Eukaryota</taxon>
        <taxon>Sar</taxon>
        <taxon>Alveolata</taxon>
        <taxon>Apicomplexa</taxon>
        <taxon>Aconoidasida</taxon>
        <taxon>Haemosporida</taxon>
        <taxon>Plasmodiidae</taxon>
        <taxon>Plasmodium</taxon>
        <taxon>Plasmodium (Haemamoeba)</taxon>
    </lineage>
</organism>
<sequence length="547" mass="63933">MNLGDINSDFEKKKINDKNEEKYNNINDKNITEDNLKSDNETNNNESYDNTKNKDINGNDSSNSNLNNHNGYNKNIGNNEKSENLQHQKEFKDSLSKRNLDNKDSEVKYEQNLDNKISNNQNKSGEQVEKISSEVECSICMKLLIVPVTIPCGHNFCRDCLEKVKEYKNSCPLCRSNMGDKKNINILLGELIKEKYPITYAKRLEEIENLKREKENKIMKQRNDAIKNASIIPIFKIPLIFGPYFPGEVFSLTIYNLKFINFIQFISPEGVFAITSSKKNNDNDKMYGIHVKILEQKNTNQVFYIKCLANFRVVLYNLTHFIEYDNYVANHYPIFDEVMHINLIEYNLWEYNNNKSNMINIGMDIIHNLKRLLIQVENEEDVNLISDYYRHFKNITNNMEISDSTISSVIRYFSCVILSRICLLCIKKQLNRFGKSGIRLFNNKFRNLKLASSEPSTEELEIFSYSLSSAIISKSLLKWKWFKTTDTSERLESITQYFLKKKNKSILALDNSRSPIIHRLFMLDSITSSLSILIFILTIIFVKYFVY</sequence>
<evidence type="ECO:0000313" key="9">
    <source>
        <dbReference type="Proteomes" id="UP000220797"/>
    </source>
</evidence>
<feature type="compositionally biased region" description="Basic and acidic residues" evidence="5">
    <location>
        <begin position="30"/>
        <end position="40"/>
    </location>
</feature>
<protein>
    <submittedName>
        <fullName evidence="8">RING zinc finger protein, putative</fullName>
    </submittedName>
</protein>
<evidence type="ECO:0000256" key="1">
    <source>
        <dbReference type="ARBA" id="ARBA00022723"/>
    </source>
</evidence>
<evidence type="ECO:0000256" key="5">
    <source>
        <dbReference type="SAM" id="MobiDB-lite"/>
    </source>
</evidence>
<feature type="compositionally biased region" description="Low complexity" evidence="5">
    <location>
        <begin position="58"/>
        <end position="79"/>
    </location>
</feature>
<dbReference type="RefSeq" id="XP_028529086.1">
    <property type="nucleotide sequence ID" value="XM_028672545.1"/>
</dbReference>
<feature type="region of interest" description="Disordered" evidence="5">
    <location>
        <begin position="26"/>
        <end position="105"/>
    </location>
</feature>
<dbReference type="AlphaFoldDB" id="A0A1J1GUR1"/>
<keyword evidence="9" id="KW-1185">Reference proteome</keyword>
<evidence type="ECO:0000256" key="2">
    <source>
        <dbReference type="ARBA" id="ARBA00022771"/>
    </source>
</evidence>
<evidence type="ECO:0000256" key="4">
    <source>
        <dbReference type="PROSITE-ProRule" id="PRU00175"/>
    </source>
</evidence>
<evidence type="ECO:0000259" key="7">
    <source>
        <dbReference type="PROSITE" id="PS50089"/>
    </source>
</evidence>
<keyword evidence="6" id="KW-0472">Membrane</keyword>
<evidence type="ECO:0000256" key="6">
    <source>
        <dbReference type="SAM" id="Phobius"/>
    </source>
</evidence>
<dbReference type="SMART" id="SM00184">
    <property type="entry name" value="RING"/>
    <property type="match status" value="1"/>
</dbReference>
<dbReference type="Pfam" id="PF13920">
    <property type="entry name" value="zf-C3HC4_3"/>
    <property type="match status" value="1"/>
</dbReference>
<dbReference type="EMBL" id="CVMV01000059">
    <property type="protein sequence ID" value="CRG96281.1"/>
    <property type="molecule type" value="Genomic_DNA"/>
</dbReference>
<dbReference type="PANTHER" id="PTHR23327">
    <property type="entry name" value="RING FINGER PROTEIN 127"/>
    <property type="match status" value="1"/>
</dbReference>
<gene>
    <name evidence="8" type="ORF">PGAL8A_00349900</name>
</gene>
<name>A0A1J1GUR1_PLAGA</name>
<keyword evidence="6" id="KW-0812">Transmembrane</keyword>
<feature type="compositionally biased region" description="Basic and acidic residues" evidence="5">
    <location>
        <begin position="80"/>
        <end position="105"/>
    </location>
</feature>
<dbReference type="CDD" id="cd16514">
    <property type="entry name" value="RING-HC_LONFs_rpt2"/>
    <property type="match status" value="1"/>
</dbReference>
<keyword evidence="3" id="KW-0862">Zinc</keyword>
<reference evidence="8" key="1">
    <citation type="submission" date="2015-04" db="EMBL/GenBank/DDBJ databases">
        <authorList>
            <consortium name="Pathogen Informatics"/>
        </authorList>
    </citation>
    <scope>NUCLEOTIDE SEQUENCE [LARGE SCALE GENOMIC DNA]</scope>
    <source>
        <strain evidence="8">8A</strain>
    </source>
</reference>
<evidence type="ECO:0000256" key="3">
    <source>
        <dbReference type="ARBA" id="ARBA00022833"/>
    </source>
</evidence>
<keyword evidence="2 4" id="KW-0863">Zinc-finger</keyword>